<dbReference type="EnsemblBacteria" id="ABF88431">
    <property type="protein sequence ID" value="ABF88431"/>
    <property type="gene ID" value="MXAN_1746"/>
</dbReference>
<dbReference type="Gene3D" id="1.10.10.10">
    <property type="entry name" value="Winged helix-like DNA-binding domain superfamily/Winged helix DNA-binding domain"/>
    <property type="match status" value="1"/>
</dbReference>
<dbReference type="InterPro" id="IPR036390">
    <property type="entry name" value="WH_DNA-bd_sf"/>
</dbReference>
<organism evidence="7 8">
    <name type="scientific">Myxococcus xanthus (strain DK1622)</name>
    <dbReference type="NCBI Taxonomy" id="246197"/>
    <lineage>
        <taxon>Bacteria</taxon>
        <taxon>Pseudomonadati</taxon>
        <taxon>Myxococcota</taxon>
        <taxon>Myxococcia</taxon>
        <taxon>Myxococcales</taxon>
        <taxon>Cystobacterineae</taxon>
        <taxon>Myxococcaceae</taxon>
        <taxon>Myxococcus</taxon>
    </lineage>
</organism>
<dbReference type="Pfam" id="PF00392">
    <property type="entry name" value="GntR"/>
    <property type="match status" value="1"/>
</dbReference>
<evidence type="ECO:0000256" key="1">
    <source>
        <dbReference type="ARBA" id="ARBA00005384"/>
    </source>
</evidence>
<evidence type="ECO:0000256" key="2">
    <source>
        <dbReference type="ARBA" id="ARBA00022898"/>
    </source>
</evidence>
<dbReference type="EMBL" id="CP000113">
    <property type="protein sequence ID" value="ABF88431.1"/>
    <property type="molecule type" value="Genomic_DNA"/>
</dbReference>
<dbReference type="SMART" id="SM00345">
    <property type="entry name" value="HTH_GNTR"/>
    <property type="match status" value="1"/>
</dbReference>
<evidence type="ECO:0000256" key="4">
    <source>
        <dbReference type="ARBA" id="ARBA00023125"/>
    </source>
</evidence>
<keyword evidence="8" id="KW-1185">Reference proteome</keyword>
<keyword evidence="2" id="KW-0663">Pyridoxal phosphate</keyword>
<evidence type="ECO:0000313" key="8">
    <source>
        <dbReference type="Proteomes" id="UP000002402"/>
    </source>
</evidence>
<dbReference type="eggNOG" id="COG1167">
    <property type="taxonomic scope" value="Bacteria"/>
</dbReference>
<protein>
    <submittedName>
        <fullName evidence="7">Transcriptional regulator, GntR family</fullName>
    </submittedName>
</protein>
<dbReference type="OrthoDB" id="9808770at2"/>
<dbReference type="Gene3D" id="3.40.640.10">
    <property type="entry name" value="Type I PLP-dependent aspartate aminotransferase-like (Major domain)"/>
    <property type="match status" value="1"/>
</dbReference>
<dbReference type="Pfam" id="PF00155">
    <property type="entry name" value="Aminotran_1_2"/>
    <property type="match status" value="1"/>
</dbReference>
<dbReference type="InterPro" id="IPR015421">
    <property type="entry name" value="PyrdxlP-dep_Trfase_major"/>
</dbReference>
<dbReference type="SUPFAM" id="SSF53383">
    <property type="entry name" value="PLP-dependent transferases"/>
    <property type="match status" value="1"/>
</dbReference>
<dbReference type="InterPro" id="IPR036388">
    <property type="entry name" value="WH-like_DNA-bd_sf"/>
</dbReference>
<dbReference type="CDD" id="cd07377">
    <property type="entry name" value="WHTH_GntR"/>
    <property type="match status" value="1"/>
</dbReference>
<dbReference type="CDD" id="cd00609">
    <property type="entry name" value="AAT_like"/>
    <property type="match status" value="1"/>
</dbReference>
<dbReference type="PANTHER" id="PTHR46577:SF2">
    <property type="entry name" value="TRANSCRIPTIONAL REGULATORY PROTEIN"/>
    <property type="match status" value="1"/>
</dbReference>
<dbReference type="AlphaFoldDB" id="Q1DBH7"/>
<dbReference type="KEGG" id="mxa:MXAN_1746"/>
<dbReference type="GO" id="GO:0003677">
    <property type="term" value="F:DNA binding"/>
    <property type="evidence" value="ECO:0007669"/>
    <property type="project" value="UniProtKB-KW"/>
</dbReference>
<dbReference type="InterPro" id="IPR015424">
    <property type="entry name" value="PyrdxlP-dep_Trfase"/>
</dbReference>
<keyword evidence="4" id="KW-0238">DNA-binding</keyword>
<evidence type="ECO:0000256" key="5">
    <source>
        <dbReference type="ARBA" id="ARBA00023163"/>
    </source>
</evidence>
<dbReference type="GO" id="GO:0030170">
    <property type="term" value="F:pyridoxal phosphate binding"/>
    <property type="evidence" value="ECO:0007669"/>
    <property type="project" value="InterPro"/>
</dbReference>
<evidence type="ECO:0000256" key="3">
    <source>
        <dbReference type="ARBA" id="ARBA00023015"/>
    </source>
</evidence>
<evidence type="ECO:0000259" key="6">
    <source>
        <dbReference type="PROSITE" id="PS50949"/>
    </source>
</evidence>
<dbReference type="InterPro" id="IPR000524">
    <property type="entry name" value="Tscrpt_reg_HTH_GntR"/>
</dbReference>
<evidence type="ECO:0000313" key="7">
    <source>
        <dbReference type="EMBL" id="ABF88431.1"/>
    </source>
</evidence>
<comment type="similarity">
    <text evidence="1">In the C-terminal section; belongs to the class-I pyridoxal-phosphate-dependent aminotransferase family.</text>
</comment>
<dbReference type="SUPFAM" id="SSF46785">
    <property type="entry name" value="Winged helix' DNA-binding domain"/>
    <property type="match status" value="1"/>
</dbReference>
<dbReference type="InterPro" id="IPR004839">
    <property type="entry name" value="Aminotransferase_I/II_large"/>
</dbReference>
<accession>Q1DBH7</accession>
<gene>
    <name evidence="7" type="ordered locus">MXAN_1746</name>
</gene>
<reference evidence="7 8" key="1">
    <citation type="journal article" date="2006" name="Proc. Natl. Acad. Sci. U.S.A.">
        <title>Evolution of sensory complexity recorded in a myxobacterial genome.</title>
        <authorList>
            <person name="Goldman B.S."/>
            <person name="Nierman W.C."/>
            <person name="Kaiser D."/>
            <person name="Slater S.C."/>
            <person name="Durkin A.S."/>
            <person name="Eisen J.A."/>
            <person name="Ronning C.M."/>
            <person name="Barbazuk W.B."/>
            <person name="Blanchard M."/>
            <person name="Field C."/>
            <person name="Halling C."/>
            <person name="Hinkle G."/>
            <person name="Iartchuk O."/>
            <person name="Kim H.S."/>
            <person name="Mackenzie C."/>
            <person name="Madupu R."/>
            <person name="Miller N."/>
            <person name="Shvartsbeyn A."/>
            <person name="Sullivan S.A."/>
            <person name="Vaudin M."/>
            <person name="Wiegand R."/>
            <person name="Kaplan H.B."/>
        </authorList>
    </citation>
    <scope>NUCLEOTIDE SEQUENCE [LARGE SCALE GENOMIC DNA]</scope>
    <source>
        <strain evidence="8">DK1622</strain>
    </source>
</reference>
<dbReference type="RefSeq" id="WP_011551855.1">
    <property type="nucleotide sequence ID" value="NC_008095.1"/>
</dbReference>
<dbReference type="Proteomes" id="UP000002402">
    <property type="component" value="Chromosome"/>
</dbReference>
<dbReference type="HOGENOM" id="CLU_017584_0_1_7"/>
<sequence length="498" mass="55099">MDSPRIKNDEGPVRRPWRFDFTLERDTSVSQQTQLTRALIHEIQRGRLPPGSMLPGSRTLADQLGVNRKVVVAAVDELVAQGWLETRPASGTRVAASLPRSAFADVELPTQRKSALLRRDTSLVSITDGLPDPRLAPQAELARAYARALRSLSRTAAGYGDAAGAPSLREVISSFVNQARGLSTTIDEIFLARGSQGALSLYALAMLERGDVVAVEVPGYAPAWRAFEFAGAKISHIPIDGEGLRTDVLEKTARRLSGKLKAVYVTPHHQYPTSVSMTPERRIKLLQLAEHFDFTIVEDDYDYEYHFEGEPLLPLHATGGSRRVVYIASLSKLLAPTVRLGYLVASEGCIRKLKETRELLERQGDVVLEHAIAELFEDGTLQRHARRARREYKARRDHLLSRLRATPALDECFDYSVPAGGLALWLTLRKGSIDSLVARAREEHLLMAPGSTYLPKGRLDAVRLGFAAHTPDELSRICDTLARCIPSRPGLRPNLRTS</sequence>
<name>Q1DBH7_MYXXD</name>
<proteinExistence type="inferred from homology"/>
<dbReference type="GO" id="GO:0003700">
    <property type="term" value="F:DNA-binding transcription factor activity"/>
    <property type="evidence" value="ECO:0007669"/>
    <property type="project" value="InterPro"/>
</dbReference>
<dbReference type="PRINTS" id="PR00035">
    <property type="entry name" value="HTHGNTR"/>
</dbReference>
<keyword evidence="5" id="KW-0804">Transcription</keyword>
<keyword evidence="3" id="KW-0805">Transcription regulation</keyword>
<dbReference type="InterPro" id="IPR051446">
    <property type="entry name" value="HTH_trans_reg/aminotransferase"/>
</dbReference>
<dbReference type="GeneID" id="41359178"/>
<dbReference type="PROSITE" id="PS50949">
    <property type="entry name" value="HTH_GNTR"/>
    <property type="match status" value="1"/>
</dbReference>
<feature type="domain" description="HTH gntR-type" evidence="6">
    <location>
        <begin position="29"/>
        <end position="97"/>
    </location>
</feature>
<dbReference type="PANTHER" id="PTHR46577">
    <property type="entry name" value="HTH-TYPE TRANSCRIPTIONAL REGULATORY PROTEIN GABR"/>
    <property type="match status" value="1"/>
</dbReference>